<dbReference type="STRING" id="109895.A0A507DWK9"/>
<feature type="compositionally biased region" description="Low complexity" evidence="5">
    <location>
        <begin position="1248"/>
        <end position="1266"/>
    </location>
</feature>
<keyword evidence="3" id="KW-0862">Zinc</keyword>
<evidence type="ECO:0000259" key="6">
    <source>
        <dbReference type="PROSITE" id="PS50016"/>
    </source>
</evidence>
<name>A0A507DWK9_9FUNG</name>
<dbReference type="Gene3D" id="3.30.40.10">
    <property type="entry name" value="Zinc/RING finger domain, C3HC4 (zinc finger)"/>
    <property type="match status" value="2"/>
</dbReference>
<organism evidence="7 8">
    <name type="scientific">Powellomyces hirtus</name>
    <dbReference type="NCBI Taxonomy" id="109895"/>
    <lineage>
        <taxon>Eukaryota</taxon>
        <taxon>Fungi</taxon>
        <taxon>Fungi incertae sedis</taxon>
        <taxon>Chytridiomycota</taxon>
        <taxon>Chytridiomycota incertae sedis</taxon>
        <taxon>Chytridiomycetes</taxon>
        <taxon>Spizellomycetales</taxon>
        <taxon>Powellomycetaceae</taxon>
        <taxon>Powellomyces</taxon>
    </lineage>
</organism>
<dbReference type="InterPro" id="IPR019786">
    <property type="entry name" value="Zinc_finger_PHD-type_CS"/>
</dbReference>
<feature type="compositionally biased region" description="Polar residues" evidence="5">
    <location>
        <begin position="496"/>
        <end position="507"/>
    </location>
</feature>
<keyword evidence="2 4" id="KW-0863">Zinc-finger</keyword>
<sequence length="1342" mass="143416">MTSGINGAQVWRPSKIKASPFQESSQLALEARSRNGAAKSVMITHLDLTTEEQQHQQEPLINRTREQLQHHHHHLKATVAPHHKPSQTAASKRQGGGAMSGRGDQTRRAYLVNEDGTLTEMIDSSPTAQQGGAPDVPQWSSSESMHQVPTNGVFHLSTSGLPPSRHRQQPTYFGAAHLPSVPVAPHQLALESAGRQRPLLDSIRTVPTAEQYAAMPYFADSDSSEDSPLSTIPQFGSDSSSLGSPDRRQSSDRSRSSARARSGPLDQYLIDKRRPAPGREASSDAACATAHVKVSAANIPLSRASRSQSQRLPVECASSDDSLPSGRPFSPVHQIPTMSGASSPSSSRFPGQGLFALKSDDPSSTSPLPLPCDARSMSAGIILKTRPSSAFEKYTETVPTNIPISELESAPISKKPARSHKKKSHSAKVEGQASKGHGSQTPVALVNPFSKKPIIGGKEDQDLSEDVYLIKGETVPVLNPAPPPLPSQQAHRRGSGSHSALSTTMSLRNVKDTRGTSPVRPSTRSGSAKGAPEEDDDSKGINNDDHCSACLGRGRLLCCDMCPKAFHFHCVEEAFESIDDVPQDSWECRSCRARKRAAAAKKGKRKSGSPANSLLPSGNTSFGVFDSLLNDLEGTNPRVFQLPREIVDSFENVYMHPATGAYIDTREMEVARPRVKSHRKGASAEAGAENKRSTSAGVGSGDPTAVSGASHLCFKCGESGYRLHTTSFLASFSFPQSNASVYRPQAVRTELVKCDYCPLFWHLDCLNPPLTCIPPEMKEDEKEVVDVTHWNTLRNRTWGVEERGGRAEIVSNVPLPVGGPAKLDAGLIQIRKKWMCPCHVDWSLPKLRVNSGWKWVEVSENSPPSVSEGAEEAKITPPVANHAPPAVSLQVDDDEPVSPAAAAKARAASARADSKPVDDEPDSPAAGARARAASGRAGSVAKRRAADEDLAQLASSGALKKSRTGSATPHRRKEVQHLDKYSAAAALAATSTPTTRRAAPSNTPTSTTAAVRGPSVAAPAGPSRAVIHIADSANNGDVEVINDPLTLEYYAAQSNQQKSRINSKKGASAAAKALLKEGIEDLEFGGVKYRLPERRIKLEFFEHVRSLPTIVRLPPAPTADVAPTGSSILNDPTKDQSFQSAFGHIGRSFRSRVDELYSDSDNANEQGRGLHSANAASLCYAAAVATDGVAEKCKGRLRATDEEAMEWLESVTMMQSELAYLINTRRAANAYVAQQDNHVSATAPHQADNNNNNNNSTSSGSDNTNNDTDKHTLAAPSSAPAKDAPLPPAPLTSTIATPAPGATDDGTVVGISRAEYDAFLEWKRKNGNRSGSNTNPDDTTKS</sequence>
<feature type="region of interest" description="Disordered" evidence="5">
    <location>
        <begin position="66"/>
        <end position="107"/>
    </location>
</feature>
<feature type="compositionally biased region" description="Low complexity" evidence="5">
    <location>
        <begin position="900"/>
        <end position="911"/>
    </location>
</feature>
<feature type="compositionally biased region" description="Low complexity" evidence="5">
    <location>
        <begin position="859"/>
        <end position="868"/>
    </location>
</feature>
<feature type="region of interest" description="Disordered" evidence="5">
    <location>
        <begin position="219"/>
        <end position="284"/>
    </location>
</feature>
<feature type="compositionally biased region" description="Basic residues" evidence="5">
    <location>
        <begin position="415"/>
        <end position="426"/>
    </location>
</feature>
<feature type="region of interest" description="Disordered" evidence="5">
    <location>
        <begin position="123"/>
        <end position="146"/>
    </location>
</feature>
<feature type="compositionally biased region" description="Polar residues" evidence="5">
    <location>
        <begin position="1328"/>
        <end position="1342"/>
    </location>
</feature>
<evidence type="ECO:0000256" key="1">
    <source>
        <dbReference type="ARBA" id="ARBA00022723"/>
    </source>
</evidence>
<feature type="compositionally biased region" description="Polar residues" evidence="5">
    <location>
        <begin position="226"/>
        <end position="243"/>
    </location>
</feature>
<feature type="region of interest" description="Disordered" evidence="5">
    <location>
        <begin position="1238"/>
        <end position="1308"/>
    </location>
</feature>
<feature type="region of interest" description="Disordered" evidence="5">
    <location>
        <begin position="1321"/>
        <end position="1342"/>
    </location>
</feature>
<feature type="domain" description="PHD-type" evidence="6">
    <location>
        <begin position="544"/>
        <end position="594"/>
    </location>
</feature>
<feature type="region of interest" description="Disordered" evidence="5">
    <location>
        <begin position="405"/>
        <end position="445"/>
    </location>
</feature>
<feature type="compositionally biased region" description="Low complexity" evidence="5">
    <location>
        <begin position="302"/>
        <end position="311"/>
    </location>
</feature>
<feature type="compositionally biased region" description="Low complexity" evidence="5">
    <location>
        <begin position="982"/>
        <end position="1010"/>
    </location>
</feature>
<dbReference type="InterPro" id="IPR019787">
    <property type="entry name" value="Znf_PHD-finger"/>
</dbReference>
<dbReference type="GO" id="GO:0006357">
    <property type="term" value="P:regulation of transcription by RNA polymerase II"/>
    <property type="evidence" value="ECO:0007669"/>
    <property type="project" value="TreeGrafter"/>
</dbReference>
<dbReference type="PANTHER" id="PTHR47636">
    <property type="entry name" value="TRANSCRIPTIONAL REGULATORY PROTEIN RCO1"/>
    <property type="match status" value="1"/>
</dbReference>
<dbReference type="InterPro" id="IPR052819">
    <property type="entry name" value="Chromatin_regulatory_protein"/>
</dbReference>
<comment type="caution">
    <text evidence="7">The sequence shown here is derived from an EMBL/GenBank/DDBJ whole genome shotgun (WGS) entry which is preliminary data.</text>
</comment>
<dbReference type="EMBL" id="QEAQ01000114">
    <property type="protein sequence ID" value="TPX55338.1"/>
    <property type="molecule type" value="Genomic_DNA"/>
</dbReference>
<feature type="compositionally biased region" description="Polar residues" evidence="5">
    <location>
        <begin position="515"/>
        <end position="526"/>
    </location>
</feature>
<feature type="compositionally biased region" description="Basic and acidic residues" evidence="5">
    <location>
        <begin position="245"/>
        <end position="255"/>
    </location>
</feature>
<dbReference type="InterPro" id="IPR011011">
    <property type="entry name" value="Znf_FYVE_PHD"/>
</dbReference>
<accession>A0A507DWK9</accession>
<feature type="region of interest" description="Disordered" evidence="5">
    <location>
        <begin position="674"/>
        <end position="702"/>
    </location>
</feature>
<dbReference type="SUPFAM" id="SSF57903">
    <property type="entry name" value="FYVE/PHD zinc finger"/>
    <property type="match status" value="2"/>
</dbReference>
<keyword evidence="8" id="KW-1185">Reference proteome</keyword>
<evidence type="ECO:0000256" key="2">
    <source>
        <dbReference type="ARBA" id="ARBA00022771"/>
    </source>
</evidence>
<feature type="region of interest" description="Disordered" evidence="5">
    <location>
        <begin position="859"/>
        <end position="1020"/>
    </location>
</feature>
<evidence type="ECO:0000256" key="4">
    <source>
        <dbReference type="PROSITE-ProRule" id="PRU00146"/>
    </source>
</evidence>
<keyword evidence="1" id="KW-0479">Metal-binding</keyword>
<dbReference type="Proteomes" id="UP000318582">
    <property type="component" value="Unassembled WGS sequence"/>
</dbReference>
<dbReference type="PROSITE" id="PS01359">
    <property type="entry name" value="ZF_PHD_1"/>
    <property type="match status" value="1"/>
</dbReference>
<reference evidence="7 8" key="1">
    <citation type="journal article" date="2019" name="Sci. Rep.">
        <title>Comparative genomics of chytrid fungi reveal insights into the obligate biotrophic and pathogenic lifestyle of Synchytrium endobioticum.</title>
        <authorList>
            <person name="van de Vossenberg B.T.L.H."/>
            <person name="Warris S."/>
            <person name="Nguyen H.D.T."/>
            <person name="van Gent-Pelzer M.P.E."/>
            <person name="Joly D.L."/>
            <person name="van de Geest H.C."/>
            <person name="Bonants P.J.M."/>
            <person name="Smith D.S."/>
            <person name="Levesque C.A."/>
            <person name="van der Lee T.A.J."/>
        </authorList>
    </citation>
    <scope>NUCLEOTIDE SEQUENCE [LARGE SCALE GENOMIC DNA]</scope>
    <source>
        <strain evidence="7 8">CBS 809.83</strain>
    </source>
</reference>
<feature type="compositionally biased region" description="Low complexity" evidence="5">
    <location>
        <begin position="925"/>
        <end position="940"/>
    </location>
</feature>
<dbReference type="GO" id="GO:0032221">
    <property type="term" value="C:Rpd3S complex"/>
    <property type="evidence" value="ECO:0007669"/>
    <property type="project" value="TreeGrafter"/>
</dbReference>
<evidence type="ECO:0000256" key="3">
    <source>
        <dbReference type="ARBA" id="ARBA00022833"/>
    </source>
</evidence>
<dbReference type="PROSITE" id="PS50016">
    <property type="entry name" value="ZF_PHD_2"/>
    <property type="match status" value="1"/>
</dbReference>
<dbReference type="InterPro" id="IPR001965">
    <property type="entry name" value="Znf_PHD"/>
</dbReference>
<feature type="region of interest" description="Disordered" evidence="5">
    <location>
        <begin position="301"/>
        <end position="367"/>
    </location>
</feature>
<dbReference type="InterPro" id="IPR013083">
    <property type="entry name" value="Znf_RING/FYVE/PHD"/>
</dbReference>
<feature type="compositionally biased region" description="Low complexity" evidence="5">
    <location>
        <begin position="1273"/>
        <end position="1284"/>
    </location>
</feature>
<dbReference type="GO" id="GO:0008270">
    <property type="term" value="F:zinc ion binding"/>
    <property type="evidence" value="ECO:0007669"/>
    <property type="project" value="UniProtKB-KW"/>
</dbReference>
<evidence type="ECO:0000256" key="5">
    <source>
        <dbReference type="SAM" id="MobiDB-lite"/>
    </source>
</evidence>
<feature type="compositionally biased region" description="Basic residues" evidence="5">
    <location>
        <begin position="70"/>
        <end position="85"/>
    </location>
</feature>
<protein>
    <recommendedName>
        <fullName evidence="6">PHD-type domain-containing protein</fullName>
    </recommendedName>
</protein>
<proteinExistence type="predicted"/>
<evidence type="ECO:0000313" key="8">
    <source>
        <dbReference type="Proteomes" id="UP000318582"/>
    </source>
</evidence>
<gene>
    <name evidence="7" type="ORF">PhCBS80983_g05406</name>
</gene>
<evidence type="ECO:0000313" key="7">
    <source>
        <dbReference type="EMBL" id="TPX55338.1"/>
    </source>
</evidence>
<dbReference type="PANTHER" id="PTHR47636:SF1">
    <property type="entry name" value="TRANSCRIPTIONAL REGULATORY PROTEIN RCO1"/>
    <property type="match status" value="1"/>
</dbReference>
<dbReference type="SMART" id="SM00249">
    <property type="entry name" value="PHD"/>
    <property type="match status" value="2"/>
</dbReference>
<feature type="region of interest" description="Disordered" evidence="5">
    <location>
        <begin position="478"/>
        <end position="543"/>
    </location>
</feature>